<gene>
    <name evidence="2" type="ORF">PFRI_21070</name>
</gene>
<sequence length="98" mass="10490">MGITSALVLFAVIWFMTFLCVIPIRLETQGDLGEIVPGTHAGSPENHNLKKKAWITTAISAVLWCIIAGTIISGVISIRDLDMFNRMGDASVSDGTNG</sequence>
<dbReference type="EMBL" id="MLCB01000137">
    <property type="protein sequence ID" value="OJI93636.1"/>
    <property type="molecule type" value="Genomic_DNA"/>
</dbReference>
<feature type="transmembrane region" description="Helical" evidence="1">
    <location>
        <begin position="7"/>
        <end position="26"/>
    </location>
</feature>
<keyword evidence="3" id="KW-1185">Reference proteome</keyword>
<comment type="caution">
    <text evidence="2">The sequence shown here is derived from an EMBL/GenBank/DDBJ whole genome shotgun (WGS) entry which is preliminary data.</text>
</comment>
<proteinExistence type="predicted"/>
<dbReference type="AlphaFoldDB" id="A0A1L9NWH7"/>
<feature type="transmembrane region" description="Helical" evidence="1">
    <location>
        <begin position="53"/>
        <end position="78"/>
    </location>
</feature>
<evidence type="ECO:0000313" key="2">
    <source>
        <dbReference type="EMBL" id="OJI93636.1"/>
    </source>
</evidence>
<protein>
    <submittedName>
        <fullName evidence="2">Uncharacterized protein</fullName>
    </submittedName>
</protein>
<evidence type="ECO:0000256" key="1">
    <source>
        <dbReference type="SAM" id="Phobius"/>
    </source>
</evidence>
<organism evidence="2 3">
    <name type="scientific">Planktotalea frisia</name>
    <dbReference type="NCBI Taxonomy" id="696762"/>
    <lineage>
        <taxon>Bacteria</taxon>
        <taxon>Pseudomonadati</taxon>
        <taxon>Pseudomonadota</taxon>
        <taxon>Alphaproteobacteria</taxon>
        <taxon>Rhodobacterales</taxon>
        <taxon>Paracoccaceae</taxon>
        <taxon>Planktotalea</taxon>
    </lineage>
</organism>
<keyword evidence="1" id="KW-0812">Transmembrane</keyword>
<dbReference type="STRING" id="696762.PFRI_21070"/>
<accession>A0A1L9NWH7</accession>
<evidence type="ECO:0000313" key="3">
    <source>
        <dbReference type="Proteomes" id="UP000184514"/>
    </source>
</evidence>
<dbReference type="InterPro" id="IPR009935">
    <property type="entry name" value="DUF1467"/>
</dbReference>
<dbReference type="OrthoDB" id="9804637at2"/>
<dbReference type="Proteomes" id="UP000184514">
    <property type="component" value="Unassembled WGS sequence"/>
</dbReference>
<dbReference type="Pfam" id="PF07330">
    <property type="entry name" value="DUF1467"/>
    <property type="match status" value="1"/>
</dbReference>
<dbReference type="RefSeq" id="WP_072630667.1">
    <property type="nucleotide sequence ID" value="NZ_JABBAN010000098.1"/>
</dbReference>
<keyword evidence="1" id="KW-0472">Membrane</keyword>
<name>A0A1L9NWH7_9RHOB</name>
<reference evidence="2 3" key="1">
    <citation type="submission" date="2016-10" db="EMBL/GenBank/DDBJ databases">
        <title>Genome sequence of Planktotalea frisia SH6-1.</title>
        <authorList>
            <person name="Poehlein A."/>
            <person name="Bakenhus I."/>
            <person name="Voget S."/>
            <person name="Brinkhoff T."/>
            <person name="Simon M."/>
        </authorList>
    </citation>
    <scope>NUCLEOTIDE SEQUENCE [LARGE SCALE GENOMIC DNA]</scope>
    <source>
        <strain evidence="2 3">SH6-1</strain>
    </source>
</reference>
<keyword evidence="1" id="KW-1133">Transmembrane helix</keyword>